<proteinExistence type="predicted"/>
<feature type="domain" description="DUF1746" evidence="2">
    <location>
        <begin position="56"/>
        <end position="167"/>
    </location>
</feature>
<name>A0A0J6FH08_COCPO</name>
<dbReference type="GO" id="GO:0032933">
    <property type="term" value="P:SREBP signaling pathway"/>
    <property type="evidence" value="ECO:0007669"/>
    <property type="project" value="InterPro"/>
</dbReference>
<dbReference type="GO" id="GO:0044695">
    <property type="term" value="C:Dsc E3 ubiquitin ligase complex"/>
    <property type="evidence" value="ECO:0007669"/>
    <property type="project" value="InterPro"/>
</dbReference>
<reference evidence="4" key="3">
    <citation type="journal article" date="2010" name="Genome Res.">
        <title>Population genomic sequencing of Coccidioides fungi reveals recent hybridization and transposon control.</title>
        <authorList>
            <person name="Neafsey D.E."/>
            <person name="Barker B.M."/>
            <person name="Sharpton T.J."/>
            <person name="Stajich J.E."/>
            <person name="Park D.J."/>
            <person name="Whiston E."/>
            <person name="Hung C.-Y."/>
            <person name="McMahan C."/>
            <person name="White J."/>
            <person name="Sykes S."/>
            <person name="Heiman D."/>
            <person name="Young S."/>
            <person name="Zeng Q."/>
            <person name="Abouelleil A."/>
            <person name="Aftuck L."/>
            <person name="Bessette D."/>
            <person name="Brown A."/>
            <person name="FitzGerald M."/>
            <person name="Lui A."/>
            <person name="Macdonald J.P."/>
            <person name="Priest M."/>
            <person name="Orbach M.J."/>
            <person name="Galgiani J.N."/>
            <person name="Kirkland T.N."/>
            <person name="Cole G.T."/>
            <person name="Birren B.W."/>
            <person name="Henn M.R."/>
            <person name="Taylor J.W."/>
            <person name="Rounsley S.D."/>
        </authorList>
    </citation>
    <scope>NUCLEOTIDE SEQUENCE [LARGE SCALE GENOMIC DNA]</scope>
    <source>
        <strain evidence="4">RMSCC 3488</strain>
    </source>
</reference>
<dbReference type="GO" id="GO:0005783">
    <property type="term" value="C:endoplasmic reticulum"/>
    <property type="evidence" value="ECO:0007669"/>
    <property type="project" value="TreeGrafter"/>
</dbReference>
<accession>A0A0J6FH08</accession>
<protein>
    <recommendedName>
        <fullName evidence="2">DUF1746 domain-containing protein</fullName>
    </recommendedName>
</protein>
<dbReference type="Proteomes" id="UP000054567">
    <property type="component" value="Unassembled WGS sequence"/>
</dbReference>
<dbReference type="InterPro" id="IPR038967">
    <property type="entry name" value="Dsc4-like"/>
</dbReference>
<sequence>MTTPDALRDAEHIADISNFSHDNDDERQMSSQLLDARKDIRSKAKTVLLNRLLHDFDLLIYCQLSSLYYMDCSIFHFAIRAVIQFGYLTPKPTFEPPENQPYIGAILTSNLLCMFLHCISAAPIAGEVSRGYLHGGLFIDFIGQKGPISKVRLIVMDILVMILQIIMMGVILEKEKVKATSPRESSNSASGSHSPTSDSRVSQDIDSEERGVRRSRETEPPGADGIELQNLQPSDAQNNIHDERNEERDHERHRLLSDATPGAADHFDNSMHPRDEFLTGDSVIMELNIYKTFRDQWRRNTRTSTPAESSGSSTSISPRVYFRRRFGAHFGAGF</sequence>
<dbReference type="Pfam" id="PF08508">
    <property type="entry name" value="DUF1746"/>
    <property type="match status" value="1"/>
</dbReference>
<reference evidence="3 4" key="1">
    <citation type="submission" date="2007-06" db="EMBL/GenBank/DDBJ databases">
        <title>The Genome Sequence of Coccidioides posadasii RMSCC_3488.</title>
        <authorList>
            <consortium name="Coccidioides Genome Resources Consortium"/>
            <consortium name="The Broad Institute Genome Sequencing Platform"/>
            <person name="Henn M.R."/>
            <person name="Sykes S."/>
            <person name="Young S."/>
            <person name="Jaffe D."/>
            <person name="Berlin A."/>
            <person name="Alvarez P."/>
            <person name="Butler J."/>
            <person name="Gnerre S."/>
            <person name="Grabherr M."/>
            <person name="Mauceli E."/>
            <person name="Brockman W."/>
            <person name="Kodira C."/>
            <person name="Alvarado L."/>
            <person name="Zeng Q."/>
            <person name="Crawford M."/>
            <person name="Antoine C."/>
            <person name="Devon K."/>
            <person name="Galgiani J."/>
            <person name="Orsborn K."/>
            <person name="Lewis M.L."/>
            <person name="Nusbaum C."/>
            <person name="Galagan J."/>
            <person name="Birren B."/>
        </authorList>
    </citation>
    <scope>NUCLEOTIDE SEQUENCE [LARGE SCALE GENOMIC DNA]</scope>
    <source>
        <strain evidence="3 4">RMSCC 3488</strain>
    </source>
</reference>
<dbReference type="EMBL" id="DS268111">
    <property type="protein sequence ID" value="KMM69588.1"/>
    <property type="molecule type" value="Genomic_DNA"/>
</dbReference>
<feature type="region of interest" description="Disordered" evidence="1">
    <location>
        <begin position="180"/>
        <end position="236"/>
    </location>
</feature>
<evidence type="ECO:0000313" key="4">
    <source>
        <dbReference type="Proteomes" id="UP000054567"/>
    </source>
</evidence>
<organism evidence="3 4">
    <name type="scientific">Coccidioides posadasii RMSCC 3488</name>
    <dbReference type="NCBI Taxonomy" id="454284"/>
    <lineage>
        <taxon>Eukaryota</taxon>
        <taxon>Fungi</taxon>
        <taxon>Dikarya</taxon>
        <taxon>Ascomycota</taxon>
        <taxon>Pezizomycotina</taxon>
        <taxon>Eurotiomycetes</taxon>
        <taxon>Eurotiomycetidae</taxon>
        <taxon>Onygenales</taxon>
        <taxon>Onygenaceae</taxon>
        <taxon>Coccidioides</taxon>
    </lineage>
</organism>
<evidence type="ECO:0000259" key="2">
    <source>
        <dbReference type="Pfam" id="PF08508"/>
    </source>
</evidence>
<gene>
    <name evidence="3" type="ORF">CPAG_05903</name>
</gene>
<feature type="compositionally biased region" description="Polar residues" evidence="1">
    <location>
        <begin position="182"/>
        <end position="204"/>
    </location>
</feature>
<dbReference type="OrthoDB" id="5428737at2759"/>
<dbReference type="VEuPathDB" id="FungiDB:CPAG_05903"/>
<dbReference type="PANTHER" id="PTHR39405:SF1">
    <property type="entry name" value="DSC E3 UBIQUITIN LIGASE COMPLEX SUBUNIT 4"/>
    <property type="match status" value="1"/>
</dbReference>
<dbReference type="InterPro" id="IPR013715">
    <property type="entry name" value="DUF1746"/>
</dbReference>
<dbReference type="AlphaFoldDB" id="A0A0J6FH08"/>
<feature type="compositionally biased region" description="Basic and acidic residues" evidence="1">
    <location>
        <begin position="208"/>
        <end position="219"/>
    </location>
</feature>
<evidence type="ECO:0000256" key="1">
    <source>
        <dbReference type="SAM" id="MobiDB-lite"/>
    </source>
</evidence>
<evidence type="ECO:0000313" key="3">
    <source>
        <dbReference type="EMBL" id="KMM69588.1"/>
    </source>
</evidence>
<reference evidence="4" key="2">
    <citation type="journal article" date="2009" name="Genome Res.">
        <title>Comparative genomic analyses of the human fungal pathogens Coccidioides and their relatives.</title>
        <authorList>
            <person name="Sharpton T.J."/>
            <person name="Stajich J.E."/>
            <person name="Rounsley S.D."/>
            <person name="Gardner M.J."/>
            <person name="Wortman J.R."/>
            <person name="Jordar V.S."/>
            <person name="Maiti R."/>
            <person name="Kodira C.D."/>
            <person name="Neafsey D.E."/>
            <person name="Zeng Q."/>
            <person name="Hung C.-Y."/>
            <person name="McMahan C."/>
            <person name="Muszewska A."/>
            <person name="Grynberg M."/>
            <person name="Mandel M.A."/>
            <person name="Kellner E.M."/>
            <person name="Barker B.M."/>
            <person name="Galgiani J.N."/>
            <person name="Orbach M.J."/>
            <person name="Kirkland T.N."/>
            <person name="Cole G.T."/>
            <person name="Henn M.R."/>
            <person name="Birren B.W."/>
            <person name="Taylor J.W."/>
        </authorList>
    </citation>
    <scope>NUCLEOTIDE SEQUENCE [LARGE SCALE GENOMIC DNA]</scope>
    <source>
        <strain evidence="4">RMSCC 3488</strain>
    </source>
</reference>
<dbReference type="PANTHER" id="PTHR39405">
    <property type="entry name" value="DSC E3 UBIQUITIN LIGASE COMPLEX SUBUNIT 4"/>
    <property type="match status" value="1"/>
</dbReference>